<comment type="caution">
    <text evidence="3">The sequence shown here is derived from an EMBL/GenBank/DDBJ whole genome shotgun (WGS) entry which is preliminary data.</text>
</comment>
<dbReference type="SUPFAM" id="SSF55073">
    <property type="entry name" value="Nucleotide cyclase"/>
    <property type="match status" value="1"/>
</dbReference>
<dbReference type="PROSITE" id="PS50887">
    <property type="entry name" value="GGDEF"/>
    <property type="match status" value="1"/>
</dbReference>
<dbReference type="eggNOG" id="COG5001">
    <property type="taxonomic scope" value="Bacteria"/>
</dbReference>
<keyword evidence="1" id="KW-1133">Transmembrane helix</keyword>
<dbReference type="EMBL" id="AEVT01000005">
    <property type="protein sequence ID" value="EGA72223.1"/>
    <property type="molecule type" value="Genomic_DNA"/>
</dbReference>
<dbReference type="AlphaFoldDB" id="E8M177"/>
<dbReference type="InterPro" id="IPR043128">
    <property type="entry name" value="Rev_trsase/Diguanyl_cyclase"/>
</dbReference>
<dbReference type="NCBIfam" id="TIGR00254">
    <property type="entry name" value="GGDEF"/>
    <property type="match status" value="1"/>
</dbReference>
<protein>
    <submittedName>
        <fullName evidence="3">Diguanylate cyclase</fullName>
    </submittedName>
</protein>
<keyword evidence="1" id="KW-0472">Membrane</keyword>
<reference evidence="3 4" key="1">
    <citation type="journal article" date="2012" name="Int. J. Syst. Evol. Microbiol.">
        <title>Vibrio caribbeanicus sp. nov., isolated from the marine sponge Scleritoderma cyanea.</title>
        <authorList>
            <person name="Hoffmann M."/>
            <person name="Monday S.R."/>
            <person name="Allard M.W."/>
            <person name="Strain E.A."/>
            <person name="Whittaker P."/>
            <person name="Naum M."/>
            <person name="McCarthy P.J."/>
            <person name="Lopez J.V."/>
            <person name="Fischer M."/>
            <person name="Brown E.W."/>
        </authorList>
    </citation>
    <scope>NUCLEOTIDE SEQUENCE [LARGE SCALE GENOMIC DNA]</scope>
    <source>
        <strain evidence="4">DSMZ 21326</strain>
    </source>
</reference>
<dbReference type="Pfam" id="PF00990">
    <property type="entry name" value="GGDEF"/>
    <property type="match status" value="1"/>
</dbReference>
<feature type="transmembrane region" description="Helical" evidence="1">
    <location>
        <begin position="9"/>
        <end position="32"/>
    </location>
</feature>
<dbReference type="InterPro" id="IPR029787">
    <property type="entry name" value="Nucleotide_cyclase"/>
</dbReference>
<dbReference type="GeneID" id="95567424"/>
<dbReference type="PANTHER" id="PTHR46663">
    <property type="entry name" value="DIGUANYLATE CYCLASE DGCT-RELATED"/>
    <property type="match status" value="1"/>
</dbReference>
<dbReference type="SMART" id="SM00267">
    <property type="entry name" value="GGDEF"/>
    <property type="match status" value="1"/>
</dbReference>
<sequence>MKRLTHKIILYYTIFTLIPLMLMGALGFVIYYQSNLQSLNHQFDEIVDSQTLNAVHAAVELDTDVAQQVVSHISHVDHVVKVTLNSSVYDLTLAEVVTTIDTLATERFVFPLYDSLNNQVGSLIVDKNTDAIGKREIASILPVALLVIVSFLVLAFLFSRQILALVSKPFYDAQRYGYLMSKGEVSVAPPEHQYVEFSSLFSSIDNLRERLLDNIDELKKSEERLNTSYNLTQVCQFVVDTKNKSIIRSNNEFKRHFGHSFETSNDLQEQLIMRIANNKIKNGHYYQVRTLDGERSFQFNTTDSDDFVVECSALDVTSLIATKKELEKQLITDSLTRIGNRVGFNRHIEQLSRAPHKTAYFVMVDLNGFKPINDTYGHSAGDFLLKTIANRLAVHNEDGCKVYRLGGDEFVLILEEHYDRASVDELAHRLIARINTPIEYQGAALQVTASIGIAHKNSRKQDIAAVIHDADLAMYEAKEKKCGIAFSAQLSEEQKEDKRTDETKI</sequence>
<organism evidence="3 4">
    <name type="scientific">Vibrio sinaloensis DSM 21326</name>
    <dbReference type="NCBI Taxonomy" id="945550"/>
    <lineage>
        <taxon>Bacteria</taxon>
        <taxon>Pseudomonadati</taxon>
        <taxon>Pseudomonadota</taxon>
        <taxon>Gammaproteobacteria</taxon>
        <taxon>Vibrionales</taxon>
        <taxon>Vibrionaceae</taxon>
        <taxon>Vibrio</taxon>
        <taxon>Vibrio oreintalis group</taxon>
    </lineage>
</organism>
<proteinExistence type="predicted"/>
<feature type="domain" description="GGDEF" evidence="2">
    <location>
        <begin position="357"/>
        <end position="492"/>
    </location>
</feature>
<accession>E8M177</accession>
<dbReference type="CDD" id="cd01949">
    <property type="entry name" value="GGDEF"/>
    <property type="match status" value="1"/>
</dbReference>
<feature type="transmembrane region" description="Helical" evidence="1">
    <location>
        <begin position="137"/>
        <end position="158"/>
    </location>
</feature>
<dbReference type="InterPro" id="IPR052163">
    <property type="entry name" value="DGC-Regulatory_Protein"/>
</dbReference>
<dbReference type="OrthoDB" id="5854492at2"/>
<dbReference type="Gene3D" id="3.30.70.270">
    <property type="match status" value="1"/>
</dbReference>
<evidence type="ECO:0000313" key="4">
    <source>
        <dbReference type="Proteomes" id="UP000006228"/>
    </source>
</evidence>
<evidence type="ECO:0000259" key="2">
    <source>
        <dbReference type="PROSITE" id="PS50887"/>
    </source>
</evidence>
<evidence type="ECO:0000313" key="3">
    <source>
        <dbReference type="EMBL" id="EGA72223.1"/>
    </source>
</evidence>
<dbReference type="Proteomes" id="UP000006228">
    <property type="component" value="Unassembled WGS sequence"/>
</dbReference>
<keyword evidence="1" id="KW-0812">Transmembrane</keyword>
<evidence type="ECO:0000256" key="1">
    <source>
        <dbReference type="SAM" id="Phobius"/>
    </source>
</evidence>
<dbReference type="RefSeq" id="WP_008072701.1">
    <property type="nucleotide sequence ID" value="NZ_AEVT01000005.1"/>
</dbReference>
<name>E8M177_PHOS4</name>
<dbReference type="PANTHER" id="PTHR46663:SF4">
    <property type="entry name" value="DIGUANYLATE CYCLASE DGCT-RELATED"/>
    <property type="match status" value="1"/>
</dbReference>
<dbReference type="InterPro" id="IPR000160">
    <property type="entry name" value="GGDEF_dom"/>
</dbReference>
<gene>
    <name evidence="3" type="ORF">VISI1226_06124</name>
</gene>